<name>A0A649UZI2_9STRA</name>
<keyword evidence="3" id="KW-0813">Transport</keyword>
<dbReference type="InterPro" id="IPR036259">
    <property type="entry name" value="MFS_trans_sf"/>
</dbReference>
<feature type="transmembrane region" description="Helical" evidence="7">
    <location>
        <begin position="359"/>
        <end position="377"/>
    </location>
</feature>
<evidence type="ECO:0000259" key="8">
    <source>
        <dbReference type="PROSITE" id="PS50850"/>
    </source>
</evidence>
<comment type="similarity">
    <text evidence="2">Belongs to the major facilitator superfamily.</text>
</comment>
<feature type="transmembrane region" description="Helical" evidence="7">
    <location>
        <begin position="105"/>
        <end position="123"/>
    </location>
</feature>
<accession>A0A649UZI2</accession>
<keyword evidence="6 7" id="KW-0472">Membrane</keyword>
<evidence type="ECO:0000256" key="2">
    <source>
        <dbReference type="ARBA" id="ARBA00008335"/>
    </source>
</evidence>
<dbReference type="InterPro" id="IPR051788">
    <property type="entry name" value="MFS_Transporter"/>
</dbReference>
<organism evidence="9">
    <name type="scientific">Opalinidae sp</name>
    <dbReference type="NCBI Taxonomy" id="2059444"/>
    <lineage>
        <taxon>Eukaryota</taxon>
        <taxon>Sar</taxon>
        <taxon>Stramenopiles</taxon>
        <taxon>Bigyra</taxon>
        <taxon>Opalozoa</taxon>
        <taxon>Opalinata</taxon>
        <taxon>Opalinidae</taxon>
    </lineage>
</organism>
<evidence type="ECO:0000256" key="3">
    <source>
        <dbReference type="ARBA" id="ARBA00022448"/>
    </source>
</evidence>
<feature type="transmembrane region" description="Helical" evidence="7">
    <location>
        <begin position="135"/>
        <end position="155"/>
    </location>
</feature>
<sequence>MNYFNLSKLKYTLYVYESILCYGLIEVSRGVILPDIKQDFDLSYAIYGILLGSIGITYVTVTLIGSYFISKISIKKILQLGYLLVTIGAITASLYKNLISILSGIYIYYVGLGLIEISINPFISRYFVHNIGLMINIYHSVFGIGAILSPILAGYCVDNSFMSYRLFYFIIGLLYFVVFIHCSLLNIDQFYVNENELINNDNNNNNSEKDLLENNKKNSLLKKNSENEKDLLLSKSKSLELPLFSSYDELDNDGSFDIGALSDDTYDNNFTVNIFNDNDNNNDGDNINNGNTDLFNDEKIVNIDYNILNDDDINIDLEDNELDISLMNSPDSDNKKYNIHFINENNISLTYKQAITDPIIILLVISLGFQLNVEYSTSNWGSLYLEEVWNLDHITDGSIFISGFYIIFTVSLILFGYVYEKIGFYNTLLISISGTLLLLIIGFNIGPNGRYVLMFTSLFISSFFPCLQCCLIKIYKNNSPVAMAIVTTFEGLMNYGMACLEGLMSEYIGAKWGYQSTVLWCAVVLINLIIIYFLLNKYNNGIKP</sequence>
<dbReference type="AlphaFoldDB" id="A0A649UZI2"/>
<feature type="transmembrane region" description="Helical" evidence="7">
    <location>
        <begin position="80"/>
        <end position="99"/>
    </location>
</feature>
<proteinExistence type="evidence at transcript level"/>
<feature type="domain" description="Major facilitator superfamily (MFS) profile" evidence="8">
    <location>
        <begin position="1"/>
        <end position="539"/>
    </location>
</feature>
<feature type="transmembrane region" description="Helical" evidence="7">
    <location>
        <begin position="12"/>
        <end position="32"/>
    </location>
</feature>
<evidence type="ECO:0000256" key="7">
    <source>
        <dbReference type="SAM" id="Phobius"/>
    </source>
</evidence>
<dbReference type="GO" id="GO:0016020">
    <property type="term" value="C:membrane"/>
    <property type="evidence" value="ECO:0007669"/>
    <property type="project" value="TreeGrafter"/>
</dbReference>
<keyword evidence="5 7" id="KW-1133">Transmembrane helix</keyword>
<dbReference type="PANTHER" id="PTHR23514:SF3">
    <property type="entry name" value="BYPASS OF STOP CODON PROTEIN 6"/>
    <property type="match status" value="1"/>
</dbReference>
<dbReference type="GO" id="GO:0012505">
    <property type="term" value="C:endomembrane system"/>
    <property type="evidence" value="ECO:0007669"/>
    <property type="project" value="UniProtKB-SubCell"/>
</dbReference>
<evidence type="ECO:0000256" key="4">
    <source>
        <dbReference type="ARBA" id="ARBA00022692"/>
    </source>
</evidence>
<feature type="transmembrane region" description="Helical" evidence="7">
    <location>
        <begin position="479"/>
        <end position="497"/>
    </location>
</feature>
<feature type="transmembrane region" description="Helical" evidence="7">
    <location>
        <begin position="397"/>
        <end position="417"/>
    </location>
</feature>
<dbReference type="EMBL" id="MN167409">
    <property type="protein sequence ID" value="QGJ83584.1"/>
    <property type="molecule type" value="mRNA"/>
</dbReference>
<evidence type="ECO:0000256" key="6">
    <source>
        <dbReference type="ARBA" id="ARBA00023136"/>
    </source>
</evidence>
<dbReference type="Pfam" id="PF07690">
    <property type="entry name" value="MFS_1"/>
    <property type="match status" value="1"/>
</dbReference>
<reference evidence="9" key="1">
    <citation type="journal article" date="2019" name="Mol. Biol. Evol.">
        <title>Ancient Adaptive Lateral Gene Transfers in the Symbiotic Opalina - Blastocystis Stramenopile Lineage.</title>
        <authorList>
            <person name="Yubuki N."/>
            <person name="Galindo L.J."/>
            <person name="Reboul G."/>
            <person name="Lopez-Garcia P."/>
            <person name="Brown M.W."/>
            <person name="Pollet N."/>
            <person name="Moreira D."/>
        </authorList>
    </citation>
    <scope>NUCLEOTIDE SEQUENCE</scope>
    <source>
        <strain evidence="9">Opal32</strain>
    </source>
</reference>
<dbReference type="InterPro" id="IPR011701">
    <property type="entry name" value="MFS"/>
</dbReference>
<dbReference type="PROSITE" id="PS50850">
    <property type="entry name" value="MFS"/>
    <property type="match status" value="1"/>
</dbReference>
<feature type="transmembrane region" description="Helical" evidence="7">
    <location>
        <begin position="451"/>
        <end position="472"/>
    </location>
</feature>
<keyword evidence="4 7" id="KW-0812">Transmembrane</keyword>
<comment type="subcellular location">
    <subcellularLocation>
        <location evidence="1">Endomembrane system</location>
        <topology evidence="1">Multi-pass membrane protein</topology>
    </subcellularLocation>
</comment>
<feature type="transmembrane region" description="Helical" evidence="7">
    <location>
        <begin position="424"/>
        <end position="445"/>
    </location>
</feature>
<dbReference type="Gene3D" id="1.20.1250.20">
    <property type="entry name" value="MFS general substrate transporter like domains"/>
    <property type="match status" value="2"/>
</dbReference>
<dbReference type="GO" id="GO:0022857">
    <property type="term" value="F:transmembrane transporter activity"/>
    <property type="evidence" value="ECO:0007669"/>
    <property type="project" value="InterPro"/>
</dbReference>
<dbReference type="InterPro" id="IPR020846">
    <property type="entry name" value="MFS_dom"/>
</dbReference>
<evidence type="ECO:0000256" key="5">
    <source>
        <dbReference type="ARBA" id="ARBA00022989"/>
    </source>
</evidence>
<protein>
    <submittedName>
        <fullName evidence="9">MFS transporter sugar efflux</fullName>
    </submittedName>
</protein>
<dbReference type="PANTHER" id="PTHR23514">
    <property type="entry name" value="BYPASS OF STOP CODON PROTEIN 6"/>
    <property type="match status" value="1"/>
</dbReference>
<evidence type="ECO:0000313" key="9">
    <source>
        <dbReference type="EMBL" id="QGJ83584.1"/>
    </source>
</evidence>
<evidence type="ECO:0000256" key="1">
    <source>
        <dbReference type="ARBA" id="ARBA00004127"/>
    </source>
</evidence>
<feature type="transmembrane region" description="Helical" evidence="7">
    <location>
        <begin position="167"/>
        <end position="187"/>
    </location>
</feature>
<feature type="transmembrane region" description="Helical" evidence="7">
    <location>
        <begin position="517"/>
        <end position="535"/>
    </location>
</feature>
<feature type="transmembrane region" description="Helical" evidence="7">
    <location>
        <begin position="44"/>
        <end position="68"/>
    </location>
</feature>
<dbReference type="SUPFAM" id="SSF103473">
    <property type="entry name" value="MFS general substrate transporter"/>
    <property type="match status" value="1"/>
</dbReference>